<accession>A0A556QM83</accession>
<dbReference type="RefSeq" id="WP_144228075.1">
    <property type="nucleotide sequence ID" value="NZ_CBCRVV010000001.1"/>
</dbReference>
<gene>
    <name evidence="1" type="ORF">FPL22_00030</name>
</gene>
<comment type="caution">
    <text evidence="1">The sequence shown here is derived from an EMBL/GenBank/DDBJ whole genome shotgun (WGS) entry which is preliminary data.</text>
</comment>
<reference evidence="1 2" key="1">
    <citation type="submission" date="2019-07" db="EMBL/GenBank/DDBJ databases">
        <title>Description of 53C-WASEF.</title>
        <authorList>
            <person name="Pitt A."/>
            <person name="Hahn M.W."/>
        </authorList>
    </citation>
    <scope>NUCLEOTIDE SEQUENCE [LARGE SCALE GENOMIC DNA]</scope>
    <source>
        <strain evidence="1 2">53C-WASEF</strain>
    </source>
</reference>
<proteinExistence type="predicted"/>
<keyword evidence="2" id="KW-1185">Reference proteome</keyword>
<protein>
    <submittedName>
        <fullName evidence="1">Uncharacterized protein</fullName>
    </submittedName>
</protein>
<dbReference type="EMBL" id="VMBG01000001">
    <property type="protein sequence ID" value="TSJ77733.1"/>
    <property type="molecule type" value="Genomic_DNA"/>
</dbReference>
<dbReference type="Proteomes" id="UP000315648">
    <property type="component" value="Unassembled WGS sequence"/>
</dbReference>
<name>A0A556QM83_9BACT</name>
<evidence type="ECO:0000313" key="1">
    <source>
        <dbReference type="EMBL" id="TSJ77733.1"/>
    </source>
</evidence>
<dbReference type="AlphaFoldDB" id="A0A556QM83"/>
<organism evidence="1 2">
    <name type="scientific">Rariglobus hedericola</name>
    <dbReference type="NCBI Taxonomy" id="2597822"/>
    <lineage>
        <taxon>Bacteria</taxon>
        <taxon>Pseudomonadati</taxon>
        <taxon>Verrucomicrobiota</taxon>
        <taxon>Opitutia</taxon>
        <taxon>Opitutales</taxon>
        <taxon>Opitutaceae</taxon>
        <taxon>Rariglobus</taxon>
    </lineage>
</organism>
<sequence>MSDLKYSSKMKTRNLLIISTALIFCSYSLLRKSPVEVADTAVMLNYTVYGINSYRVCGVLKNTSDKTLVFPVLKVSLPSVANSLMHTVTGCIVPAGESRYFLTGGEGIDSFVPPIEISYLYSDNRIEKAYVARQLKYLPKLSCTDVYFDSSDTGRGGSLRYRFVNNSDLRIGSIQATAVFFDEEGTLIAAWAFHSTKLDNPEGKHYVMDIENGQRVVRAEIQIDTFIEEGDMPNQRVAVPPSVE</sequence>
<evidence type="ECO:0000313" key="2">
    <source>
        <dbReference type="Proteomes" id="UP000315648"/>
    </source>
</evidence>